<dbReference type="AlphaFoldDB" id="A0A645BIY7"/>
<sequence>MTANGNMLQIYQKFDNVFFDSRNSAEFMQDSLDAHGDYRRPADRGEQNTAQRIAQCYSVASLKRLNGNFTVRRGGFLYYDLMTIMLHILPHLSFH</sequence>
<proteinExistence type="predicted"/>
<protein>
    <submittedName>
        <fullName evidence="1">Uncharacterized protein</fullName>
    </submittedName>
</protein>
<name>A0A645BIY7_9ZZZZ</name>
<organism evidence="1">
    <name type="scientific">bioreactor metagenome</name>
    <dbReference type="NCBI Taxonomy" id="1076179"/>
    <lineage>
        <taxon>unclassified sequences</taxon>
        <taxon>metagenomes</taxon>
        <taxon>ecological metagenomes</taxon>
    </lineage>
</organism>
<dbReference type="EMBL" id="VSSQ01020362">
    <property type="protein sequence ID" value="MPM65156.1"/>
    <property type="molecule type" value="Genomic_DNA"/>
</dbReference>
<accession>A0A645BIY7</accession>
<gene>
    <name evidence="1" type="ORF">SDC9_112048</name>
</gene>
<comment type="caution">
    <text evidence="1">The sequence shown here is derived from an EMBL/GenBank/DDBJ whole genome shotgun (WGS) entry which is preliminary data.</text>
</comment>
<evidence type="ECO:0000313" key="1">
    <source>
        <dbReference type="EMBL" id="MPM65156.1"/>
    </source>
</evidence>
<reference evidence="1" key="1">
    <citation type="submission" date="2019-08" db="EMBL/GenBank/DDBJ databases">
        <authorList>
            <person name="Kucharzyk K."/>
            <person name="Murdoch R.W."/>
            <person name="Higgins S."/>
            <person name="Loffler F."/>
        </authorList>
    </citation>
    <scope>NUCLEOTIDE SEQUENCE</scope>
</reference>